<dbReference type="EMBL" id="CP144700">
    <property type="protein sequence ID" value="WVZ24048.1"/>
    <property type="molecule type" value="Genomic_DNA"/>
</dbReference>
<dbReference type="Proteomes" id="UP001374535">
    <property type="component" value="Chromosome 1"/>
</dbReference>
<evidence type="ECO:0000313" key="1">
    <source>
        <dbReference type="EMBL" id="WVZ24048.1"/>
    </source>
</evidence>
<feature type="non-terminal residue" evidence="1">
    <location>
        <position position="1"/>
    </location>
</feature>
<proteinExistence type="predicted"/>
<dbReference type="AlphaFoldDB" id="A0AAQ3SC11"/>
<name>A0AAQ3SC11_VIGMU</name>
<evidence type="ECO:0000313" key="2">
    <source>
        <dbReference type="Proteomes" id="UP001374535"/>
    </source>
</evidence>
<gene>
    <name evidence="1" type="ORF">V8G54_002592</name>
</gene>
<accession>A0AAQ3SC11</accession>
<organism evidence="1 2">
    <name type="scientific">Vigna mungo</name>
    <name type="common">Black gram</name>
    <name type="synonym">Phaseolus mungo</name>
    <dbReference type="NCBI Taxonomy" id="3915"/>
    <lineage>
        <taxon>Eukaryota</taxon>
        <taxon>Viridiplantae</taxon>
        <taxon>Streptophyta</taxon>
        <taxon>Embryophyta</taxon>
        <taxon>Tracheophyta</taxon>
        <taxon>Spermatophyta</taxon>
        <taxon>Magnoliopsida</taxon>
        <taxon>eudicotyledons</taxon>
        <taxon>Gunneridae</taxon>
        <taxon>Pentapetalae</taxon>
        <taxon>rosids</taxon>
        <taxon>fabids</taxon>
        <taxon>Fabales</taxon>
        <taxon>Fabaceae</taxon>
        <taxon>Papilionoideae</taxon>
        <taxon>50 kb inversion clade</taxon>
        <taxon>NPAAA clade</taxon>
        <taxon>indigoferoid/millettioid clade</taxon>
        <taxon>Phaseoleae</taxon>
        <taxon>Vigna</taxon>
    </lineage>
</organism>
<protein>
    <submittedName>
        <fullName evidence="1">Uncharacterized protein</fullName>
    </submittedName>
</protein>
<sequence length="102" mass="11804">LTTRSQSLSGGVCHPPPHIIIRGVCHPLAIPTSTLYSKTPFIGFKRKENLRFDVSHIFFNRTINPSSLSLFLSEPFDHFFIFLRPFCQLRLSQVHWSSLSFW</sequence>
<reference evidence="1 2" key="1">
    <citation type="journal article" date="2023" name="Life. Sci Alliance">
        <title>Evolutionary insights into 3D genome organization and epigenetic landscape of Vigna mungo.</title>
        <authorList>
            <person name="Junaid A."/>
            <person name="Singh B."/>
            <person name="Bhatia S."/>
        </authorList>
    </citation>
    <scope>NUCLEOTIDE SEQUENCE [LARGE SCALE GENOMIC DNA]</scope>
    <source>
        <strain evidence="1">Urdbean</strain>
    </source>
</reference>
<keyword evidence="2" id="KW-1185">Reference proteome</keyword>